<evidence type="ECO:0000313" key="3">
    <source>
        <dbReference type="EMBL" id="JAG84416.1"/>
    </source>
</evidence>
<dbReference type="GO" id="GO:0032543">
    <property type="term" value="P:mitochondrial translation"/>
    <property type="evidence" value="ECO:0007669"/>
    <property type="project" value="TreeGrafter"/>
</dbReference>
<proteinExistence type="predicted"/>
<dbReference type="RefSeq" id="XP_011309999.1">
    <property type="nucleotide sequence ID" value="XM_011311697.1"/>
</dbReference>
<evidence type="ECO:0000313" key="4">
    <source>
        <dbReference type="Proteomes" id="UP000694866"/>
    </source>
</evidence>
<dbReference type="Pfam" id="PF01084">
    <property type="entry name" value="Ribosomal_S18"/>
    <property type="match status" value="1"/>
</dbReference>
<keyword evidence="4" id="KW-1185">Reference proteome</keyword>
<dbReference type="GO" id="GO:0005763">
    <property type="term" value="C:mitochondrial small ribosomal subunit"/>
    <property type="evidence" value="ECO:0007669"/>
    <property type="project" value="TreeGrafter"/>
</dbReference>
<dbReference type="InterPro" id="IPR001648">
    <property type="entry name" value="Ribosomal_bS18"/>
</dbReference>
<reference evidence="5" key="2">
    <citation type="submission" date="2025-04" db="UniProtKB">
        <authorList>
            <consortium name="RefSeq"/>
        </authorList>
    </citation>
    <scope>IDENTIFICATION</scope>
    <source>
        <strain evidence="5">USDA-PBARC FA_bdor</strain>
        <tissue evidence="5">Whole organism</tissue>
    </source>
</reference>
<dbReference type="Proteomes" id="UP000694866">
    <property type="component" value="Unplaced"/>
</dbReference>
<dbReference type="CTD" id="55168"/>
<dbReference type="PANTHER" id="PTHR13479">
    <property type="entry name" value="30S RIBOSOMAL PROTEIN S18"/>
    <property type="match status" value="1"/>
</dbReference>
<dbReference type="Gene3D" id="4.10.640.10">
    <property type="entry name" value="Ribosomal protein S18"/>
    <property type="match status" value="1"/>
</dbReference>
<organism evidence="3">
    <name type="scientific">Fopius arisanus</name>
    <dbReference type="NCBI Taxonomy" id="64838"/>
    <lineage>
        <taxon>Eukaryota</taxon>
        <taxon>Metazoa</taxon>
        <taxon>Ecdysozoa</taxon>
        <taxon>Arthropoda</taxon>
        <taxon>Hexapoda</taxon>
        <taxon>Insecta</taxon>
        <taxon>Pterygota</taxon>
        <taxon>Neoptera</taxon>
        <taxon>Endopterygota</taxon>
        <taxon>Hymenoptera</taxon>
        <taxon>Apocrita</taxon>
        <taxon>Ichneumonoidea</taxon>
        <taxon>Braconidae</taxon>
        <taxon>Opiinae</taxon>
        <taxon>Fopius</taxon>
    </lineage>
</organism>
<dbReference type="SUPFAM" id="SSF46911">
    <property type="entry name" value="Ribosomal protein S18"/>
    <property type="match status" value="1"/>
</dbReference>
<dbReference type="AlphaFoldDB" id="A0A0C9RDJ8"/>
<dbReference type="InterPro" id="IPR036870">
    <property type="entry name" value="Ribosomal_bS18_sf"/>
</dbReference>
<dbReference type="GO" id="GO:0070181">
    <property type="term" value="F:small ribosomal subunit rRNA binding"/>
    <property type="evidence" value="ECO:0007669"/>
    <property type="project" value="TreeGrafter"/>
</dbReference>
<keyword evidence="2" id="KW-0687">Ribonucleoprotein</keyword>
<gene>
    <name evidence="3" type="primary">MRPS18A_0</name>
    <name evidence="5" type="synonym">mRpS18A</name>
    <name evidence="3" type="ORF">g.43296</name>
</gene>
<reference evidence="3" key="1">
    <citation type="submission" date="2015-01" db="EMBL/GenBank/DDBJ databases">
        <title>Transcriptome Assembly of Fopius arisanus.</title>
        <authorList>
            <person name="Geib S."/>
        </authorList>
    </citation>
    <scope>NUCLEOTIDE SEQUENCE</scope>
</reference>
<evidence type="ECO:0000256" key="1">
    <source>
        <dbReference type="ARBA" id="ARBA00022980"/>
    </source>
</evidence>
<evidence type="ECO:0000313" key="5">
    <source>
        <dbReference type="RefSeq" id="XP_011309999.1"/>
    </source>
</evidence>
<dbReference type="OrthoDB" id="10054543at2759"/>
<sequence>MAFVRGLIRNFGRSLRISQPQRTISVSPVSRIKEIVEKKEGNVLIIEGKIVEDPKEKNLLERASTGACLLCSAGVDIKHTDVLILSQFLRSDGRLMPQRVTGLCTIQQKRLNKLVAMSQKAGLMPNIAPSNSKRDPTKRFGFKAFNVYYDETTIEDKFQSVLWR</sequence>
<dbReference type="PANTHER" id="PTHR13479:SF66">
    <property type="entry name" value="LARGE RIBOSOMAL SUBUNIT PROTEIN ML66"/>
    <property type="match status" value="1"/>
</dbReference>
<accession>A0A9R1TIQ2</accession>
<evidence type="ECO:0000256" key="2">
    <source>
        <dbReference type="ARBA" id="ARBA00023274"/>
    </source>
</evidence>
<keyword evidence="1 5" id="KW-0689">Ribosomal protein</keyword>
<dbReference type="GeneID" id="105270628"/>
<dbReference type="EMBL" id="GBYB01014649">
    <property type="protein sequence ID" value="JAG84416.1"/>
    <property type="molecule type" value="Transcribed_RNA"/>
</dbReference>
<dbReference type="GO" id="GO:0003735">
    <property type="term" value="F:structural constituent of ribosome"/>
    <property type="evidence" value="ECO:0007669"/>
    <property type="project" value="InterPro"/>
</dbReference>
<protein>
    <submittedName>
        <fullName evidence="5">28S ribosomal protein S18a, mitochondrial</fullName>
    </submittedName>
    <submittedName>
        <fullName evidence="3">MRPS18A_0 protein</fullName>
    </submittedName>
</protein>
<dbReference type="KEGG" id="fas:105270628"/>
<accession>A0A0C9RDJ8</accession>
<name>A0A0C9RDJ8_9HYME</name>